<evidence type="ECO:0000313" key="2">
    <source>
        <dbReference type="EMBL" id="SNS19489.1"/>
    </source>
</evidence>
<dbReference type="Gene3D" id="2.60.40.10">
    <property type="entry name" value="Immunoglobulins"/>
    <property type="match status" value="1"/>
</dbReference>
<gene>
    <name evidence="2" type="ORF">SAMN06264365_111186</name>
</gene>
<accession>A0A239CHR4</accession>
<dbReference type="GO" id="GO:0005975">
    <property type="term" value="P:carbohydrate metabolic process"/>
    <property type="evidence" value="ECO:0007669"/>
    <property type="project" value="UniProtKB-ARBA"/>
</dbReference>
<evidence type="ECO:0000256" key="1">
    <source>
        <dbReference type="SAM" id="SignalP"/>
    </source>
</evidence>
<keyword evidence="1" id="KW-0732">Signal</keyword>
<dbReference type="AlphaFoldDB" id="A0A239CHR4"/>
<feature type="signal peptide" evidence="1">
    <location>
        <begin position="1"/>
        <end position="31"/>
    </location>
</feature>
<dbReference type="InterPro" id="IPR013783">
    <property type="entry name" value="Ig-like_fold"/>
</dbReference>
<dbReference type="Proteomes" id="UP000198415">
    <property type="component" value="Unassembled WGS sequence"/>
</dbReference>
<evidence type="ECO:0008006" key="4">
    <source>
        <dbReference type="Google" id="ProtNLM"/>
    </source>
</evidence>
<evidence type="ECO:0000313" key="3">
    <source>
        <dbReference type="Proteomes" id="UP000198415"/>
    </source>
</evidence>
<reference evidence="2 3" key="1">
    <citation type="submission" date="2017-06" db="EMBL/GenBank/DDBJ databases">
        <authorList>
            <person name="Kim H.J."/>
            <person name="Triplett B.A."/>
        </authorList>
    </citation>
    <scope>NUCLEOTIDE SEQUENCE [LARGE SCALE GENOMIC DNA]</scope>
    <source>
        <strain evidence="2 3">DSM 43151</strain>
    </source>
</reference>
<keyword evidence="3" id="KW-1185">Reference proteome</keyword>
<dbReference type="Pfam" id="PF17957">
    <property type="entry name" value="Big_7"/>
    <property type="match status" value="1"/>
</dbReference>
<dbReference type="EMBL" id="FZNR01000011">
    <property type="protein sequence ID" value="SNS19489.1"/>
    <property type="molecule type" value="Genomic_DNA"/>
</dbReference>
<protein>
    <recommendedName>
        <fullName evidence="4">Ig-like domain (Group 3)</fullName>
    </recommendedName>
</protein>
<organism evidence="2 3">
    <name type="scientific">Actinoplanes regularis</name>
    <dbReference type="NCBI Taxonomy" id="52697"/>
    <lineage>
        <taxon>Bacteria</taxon>
        <taxon>Bacillati</taxon>
        <taxon>Actinomycetota</taxon>
        <taxon>Actinomycetes</taxon>
        <taxon>Micromonosporales</taxon>
        <taxon>Micromonosporaceae</taxon>
        <taxon>Actinoplanes</taxon>
    </lineage>
</organism>
<sequence length="495" mass="52421">MGDAALKTSRAAAIAALSTSLILATGTPAFAADVPVDTIAPVVDNTGLTDGQFVTRTTVLVPTVSDDSGVVRLETYVDGAHRRVFGIGANGPRATLDLADLTDGMIVDVTVRAYDAAGNAGERTTRVVANPIAPTGTVSPPLGTEMTSGPVTVSLVDVPDDLAKVSMILVRNNEEIAVRTAAPWSFDWMAKPGSQFYFKLTDVAGNFVHRVPGYVVDDYAPVVSDIDWSHNFVLGSTTTVHGKITSQGGTIGADATLSATVSDSTLDRIEWWVDGALYSTGSSTITWKDRVGTRRSTTIEIRATDRLGHATTKVFPVVIDPVGPVITAITPGDRALVRGSYFVTNVKVTNPADLEYSELVGLPNIANAPGGLAIYPAKDGPLSFTWRLIDPLGNETFASRTVIVDRTRPTLKLTKAPANKAKVKGTVAVTASAADKNGIAKVQLLINGKLVATDYRAGYAFAINTAKYGKTFTMQLRAYDRAGNSIVTSTRTYRR</sequence>
<proteinExistence type="predicted"/>
<feature type="chain" id="PRO_5012172870" description="Ig-like domain (Group 3)" evidence="1">
    <location>
        <begin position="32"/>
        <end position="495"/>
    </location>
</feature>
<name>A0A239CHR4_9ACTN</name>